<organism evidence="2 3">
    <name type="scientific">Mycobacterium saskatchewanense</name>
    <dbReference type="NCBI Taxonomy" id="220927"/>
    <lineage>
        <taxon>Bacteria</taxon>
        <taxon>Bacillati</taxon>
        <taxon>Actinomycetota</taxon>
        <taxon>Actinomycetes</taxon>
        <taxon>Mycobacteriales</taxon>
        <taxon>Mycobacteriaceae</taxon>
        <taxon>Mycobacterium</taxon>
        <taxon>Mycobacterium simiae complex</taxon>
    </lineage>
</organism>
<dbReference type="RefSeq" id="WP_085254503.1">
    <property type="nucleotide sequence ID" value="NZ_AP022573.1"/>
</dbReference>
<name>A0AAJ3NTI1_9MYCO</name>
<keyword evidence="3" id="KW-1185">Reference proteome</keyword>
<accession>A0AAJ3NTI1</accession>
<sequence>MRIVEHHAGGADKLLRIQTDGCAIHITIGLHDADGQPYTSVEIEPLQPDDNADVWFVRGQATTAVLNRGPQVLPGDVTDAQDGDGVPPGRTRRPGSGWRAGEQLLG</sequence>
<dbReference type="AlphaFoldDB" id="A0AAJ3NTI1"/>
<evidence type="ECO:0000313" key="2">
    <source>
        <dbReference type="EMBL" id="ORW73727.1"/>
    </source>
</evidence>
<reference evidence="2 3" key="1">
    <citation type="submission" date="2016-01" db="EMBL/GenBank/DDBJ databases">
        <title>The new phylogeny of the genus Mycobacterium.</title>
        <authorList>
            <person name="Tarcisio F."/>
            <person name="Conor M."/>
            <person name="Antonella G."/>
            <person name="Elisabetta G."/>
            <person name="Giulia F.S."/>
            <person name="Sara T."/>
            <person name="Anna F."/>
            <person name="Clotilde B."/>
            <person name="Roberto B."/>
            <person name="Veronica D.S."/>
            <person name="Fabio R."/>
            <person name="Monica P."/>
            <person name="Olivier J."/>
            <person name="Enrico T."/>
            <person name="Nicola S."/>
        </authorList>
    </citation>
    <scope>NUCLEOTIDE SEQUENCE [LARGE SCALE GENOMIC DNA]</scope>
    <source>
        <strain evidence="2 3">DSM 44616</strain>
    </source>
</reference>
<protein>
    <submittedName>
        <fullName evidence="2">Uncharacterized protein</fullName>
    </submittedName>
</protein>
<dbReference type="EMBL" id="LQPR01000013">
    <property type="protein sequence ID" value="ORW73727.1"/>
    <property type="molecule type" value="Genomic_DNA"/>
</dbReference>
<dbReference type="Proteomes" id="UP000193387">
    <property type="component" value="Unassembled WGS sequence"/>
</dbReference>
<feature type="region of interest" description="Disordered" evidence="1">
    <location>
        <begin position="69"/>
        <end position="106"/>
    </location>
</feature>
<comment type="caution">
    <text evidence="2">The sequence shown here is derived from an EMBL/GenBank/DDBJ whole genome shotgun (WGS) entry which is preliminary data.</text>
</comment>
<evidence type="ECO:0000313" key="3">
    <source>
        <dbReference type="Proteomes" id="UP000193387"/>
    </source>
</evidence>
<evidence type="ECO:0000256" key="1">
    <source>
        <dbReference type="SAM" id="MobiDB-lite"/>
    </source>
</evidence>
<proteinExistence type="predicted"/>
<gene>
    <name evidence="2" type="ORF">AWC23_06510</name>
</gene>